<evidence type="ECO:0000313" key="1">
    <source>
        <dbReference type="EMBL" id="QBQ74432.1"/>
    </source>
</evidence>
<dbReference type="Proteomes" id="UP000301424">
    <property type="component" value="Segment"/>
</dbReference>
<reference evidence="1 2" key="1">
    <citation type="submission" date="2019-02" db="EMBL/GenBank/DDBJ databases">
        <title>Complete genome sequence of Burkholderia cenocepacia phage BcepSauron.</title>
        <authorList>
            <person name="Park K."/>
            <person name="Gonzalez C."/>
            <person name="Liu M."/>
            <person name="Gill J."/>
        </authorList>
    </citation>
    <scope>NUCLEOTIDE SEQUENCE [LARGE SCALE GENOMIC DNA]</scope>
</reference>
<keyword evidence="2" id="KW-1185">Reference proteome</keyword>
<dbReference type="EMBL" id="MK552141">
    <property type="protein sequence ID" value="QBQ74432.1"/>
    <property type="molecule type" value="Genomic_DNA"/>
</dbReference>
<evidence type="ECO:0000313" key="2">
    <source>
        <dbReference type="Proteomes" id="UP000301424"/>
    </source>
</evidence>
<name>A0A482MME4_9CAUD</name>
<protein>
    <submittedName>
        <fullName evidence="1">Uncharacterized protein</fullName>
    </submittedName>
</protein>
<organism evidence="1 2">
    <name type="scientific">Burkholderia phage BcepSauron</name>
    <dbReference type="NCBI Taxonomy" id="2530033"/>
    <lineage>
        <taxon>Viruses</taxon>
        <taxon>Duplodnaviria</taxon>
        <taxon>Heunggongvirae</taxon>
        <taxon>Uroviricota</taxon>
        <taxon>Caudoviricetes</taxon>
        <taxon>Sarumanvirus</taxon>
        <taxon>Sarumanvirus bcepsauron</taxon>
    </lineage>
</organism>
<gene>
    <name evidence="1" type="ORF">BcepSauron_052</name>
</gene>
<sequence>MKPACFQDYVDGKTLYYRRTRYDARLFPDEFTPVRVTHAGPLKSPMPGDLHHVSWLTEGMTYAQHGRLFVRRYRDASHFRIETSCDPSLWVEE</sequence>
<accession>A0A482MME4</accession>
<proteinExistence type="predicted"/>